<dbReference type="GO" id="GO:0003676">
    <property type="term" value="F:nucleic acid binding"/>
    <property type="evidence" value="ECO:0007669"/>
    <property type="project" value="InterPro"/>
</dbReference>
<dbReference type="SMART" id="SM00479">
    <property type="entry name" value="EXOIII"/>
    <property type="match status" value="1"/>
</dbReference>
<accession>K5UU19</accession>
<protein>
    <recommendedName>
        <fullName evidence="3">RNA exonuclease 4</fullName>
    </recommendedName>
</protein>
<dbReference type="AlphaFoldDB" id="K5UU19"/>
<dbReference type="InterPro" id="IPR047021">
    <property type="entry name" value="REXO1/3/4-like"/>
</dbReference>
<comment type="similarity">
    <text evidence="2">Belongs to the REXO4 family.</text>
</comment>
<evidence type="ECO:0000259" key="11">
    <source>
        <dbReference type="SMART" id="SM00479"/>
    </source>
</evidence>
<comment type="subcellular location">
    <subcellularLocation>
        <location evidence="1">Nucleus</location>
    </subcellularLocation>
</comment>
<feature type="domain" description="Exonuclease" evidence="11">
    <location>
        <begin position="73"/>
        <end position="234"/>
    </location>
</feature>
<dbReference type="PANTHER" id="PTHR12801:SF45">
    <property type="entry name" value="RNA EXONUCLEASE 4"/>
    <property type="match status" value="1"/>
</dbReference>
<dbReference type="SUPFAM" id="SSF53098">
    <property type="entry name" value="Ribonuclease H-like"/>
    <property type="match status" value="1"/>
</dbReference>
<evidence type="ECO:0000256" key="7">
    <source>
        <dbReference type="ARBA" id="ARBA00022839"/>
    </source>
</evidence>
<keyword evidence="5" id="KW-0540">Nuclease</keyword>
<name>K5UU19_PHACS</name>
<comment type="function">
    <text evidence="9">Exoribonuclease involved in ribosome biosynthesis. Involved in the processing of ITS1, the internal transcribed spacer localized between the 18S and 5.8S rRNAs.</text>
</comment>
<dbReference type="InterPro" id="IPR012337">
    <property type="entry name" value="RNaseH-like_sf"/>
</dbReference>
<keyword evidence="7" id="KW-0269">Exonuclease</keyword>
<evidence type="ECO:0000256" key="5">
    <source>
        <dbReference type="ARBA" id="ARBA00022722"/>
    </source>
</evidence>
<keyword evidence="6" id="KW-0378">Hydrolase</keyword>
<dbReference type="GO" id="GO:0006364">
    <property type="term" value="P:rRNA processing"/>
    <property type="evidence" value="ECO:0007669"/>
    <property type="project" value="UniProtKB-KW"/>
</dbReference>
<dbReference type="OrthoDB" id="8191639at2759"/>
<organism evidence="12 13">
    <name type="scientific">Phanerochaete carnosa (strain HHB-10118-sp)</name>
    <name type="common">White-rot fungus</name>
    <name type="synonym">Peniophora carnosa</name>
    <dbReference type="NCBI Taxonomy" id="650164"/>
    <lineage>
        <taxon>Eukaryota</taxon>
        <taxon>Fungi</taxon>
        <taxon>Dikarya</taxon>
        <taxon>Basidiomycota</taxon>
        <taxon>Agaricomycotina</taxon>
        <taxon>Agaricomycetes</taxon>
        <taxon>Polyporales</taxon>
        <taxon>Phanerochaetaceae</taxon>
        <taxon>Phanerochaete</taxon>
    </lineage>
</organism>
<evidence type="ECO:0000313" key="12">
    <source>
        <dbReference type="EMBL" id="EKM53481.1"/>
    </source>
</evidence>
<evidence type="ECO:0000256" key="8">
    <source>
        <dbReference type="ARBA" id="ARBA00023242"/>
    </source>
</evidence>
<dbReference type="Proteomes" id="UP000008370">
    <property type="component" value="Unassembled WGS sequence"/>
</dbReference>
<keyword evidence="8" id="KW-0539">Nucleus</keyword>
<keyword evidence="13" id="KW-1185">Reference proteome</keyword>
<dbReference type="InParanoid" id="K5UU19"/>
<dbReference type="FunFam" id="3.30.420.10:FF:000007">
    <property type="entry name" value="Interferon-stimulated exonuclease gene 20"/>
    <property type="match status" value="1"/>
</dbReference>
<evidence type="ECO:0000256" key="6">
    <source>
        <dbReference type="ARBA" id="ARBA00022801"/>
    </source>
</evidence>
<reference evidence="12 13" key="1">
    <citation type="journal article" date="2012" name="BMC Genomics">
        <title>Comparative genomics of the white-rot fungi, Phanerochaete carnosa and P. chrysosporium, to elucidate the genetic basis of the distinct wood types they colonize.</title>
        <authorList>
            <person name="Suzuki H."/>
            <person name="MacDonald J."/>
            <person name="Syed K."/>
            <person name="Salamov A."/>
            <person name="Hori C."/>
            <person name="Aerts A."/>
            <person name="Henrissat B."/>
            <person name="Wiebenga A."/>
            <person name="vanKuyk P.A."/>
            <person name="Barry K."/>
            <person name="Lindquist E."/>
            <person name="LaButti K."/>
            <person name="Lapidus A."/>
            <person name="Lucas S."/>
            <person name="Coutinho P."/>
            <person name="Gong Y."/>
            <person name="Samejima M."/>
            <person name="Mahadevan R."/>
            <person name="Abou-Zaid M."/>
            <person name="de Vries R.P."/>
            <person name="Igarashi K."/>
            <person name="Yadav J.S."/>
            <person name="Grigoriev I.V."/>
            <person name="Master E.R."/>
        </authorList>
    </citation>
    <scope>NUCLEOTIDE SEQUENCE [LARGE SCALE GENOMIC DNA]</scope>
    <source>
        <strain evidence="12 13">HHB-10118-sp</strain>
    </source>
</reference>
<dbReference type="GO" id="GO:0008408">
    <property type="term" value="F:3'-5' exonuclease activity"/>
    <property type="evidence" value="ECO:0007669"/>
    <property type="project" value="InterPro"/>
</dbReference>
<dbReference type="RefSeq" id="XP_007398171.1">
    <property type="nucleotide sequence ID" value="XM_007398109.1"/>
</dbReference>
<evidence type="ECO:0000313" key="13">
    <source>
        <dbReference type="Proteomes" id="UP000008370"/>
    </source>
</evidence>
<gene>
    <name evidence="12" type="ORF">PHACADRAFT_259897</name>
</gene>
<dbReference type="STRING" id="650164.K5UU19"/>
<dbReference type="InterPro" id="IPR037431">
    <property type="entry name" value="REX4_DEDDh_dom"/>
</dbReference>
<evidence type="ECO:0000256" key="10">
    <source>
        <dbReference type="SAM" id="MobiDB-lite"/>
    </source>
</evidence>
<evidence type="ECO:0000256" key="9">
    <source>
        <dbReference type="ARBA" id="ARBA00025599"/>
    </source>
</evidence>
<dbReference type="Pfam" id="PF00929">
    <property type="entry name" value="RNase_T"/>
    <property type="match status" value="1"/>
</dbReference>
<proteinExistence type="inferred from homology"/>
<dbReference type="GeneID" id="18917562"/>
<feature type="region of interest" description="Disordered" evidence="10">
    <location>
        <begin position="294"/>
        <end position="337"/>
    </location>
</feature>
<dbReference type="KEGG" id="pco:PHACADRAFT_259897"/>
<dbReference type="GO" id="GO:0005634">
    <property type="term" value="C:nucleus"/>
    <property type="evidence" value="ECO:0007669"/>
    <property type="project" value="UniProtKB-SubCell"/>
</dbReference>
<evidence type="ECO:0000256" key="1">
    <source>
        <dbReference type="ARBA" id="ARBA00004123"/>
    </source>
</evidence>
<evidence type="ECO:0000256" key="4">
    <source>
        <dbReference type="ARBA" id="ARBA00022552"/>
    </source>
</evidence>
<sequence length="337" mass="36996">MSTTSSVSEVLAKALETDAHFPRGIEPPVASTSAVKIGLKDTGESKNGESVDALRKLILGELAAVPRKIGAKVYVAIDCEMVGLGIKGSESSLARVSIIDFNGVVELDEIVQQKERVVDYRTKWSGIRPEDMTRAKPFREVQNRVAALIEGKVLVGHAVHNDLKALLLSHPHYLTRDTQVLAAKHNVVKSKRPSLRHLVEHEFGIAIQEGEHSSVIDARATMAIFRLHRKVWESSNTAAFMRKNLLNLFPVSPAEAKTLAVEAKANDVTSQGVEDGTYVRKRQAEIHSPASAKEILQTKVRARAPSFPRGGRKGISSGLATVTKRRDPKSAWWKELK</sequence>
<dbReference type="InterPro" id="IPR036397">
    <property type="entry name" value="RNaseH_sf"/>
</dbReference>
<dbReference type="Gene3D" id="3.30.420.10">
    <property type="entry name" value="Ribonuclease H-like superfamily/Ribonuclease H"/>
    <property type="match status" value="1"/>
</dbReference>
<dbReference type="InterPro" id="IPR013520">
    <property type="entry name" value="Ribonucl_H"/>
</dbReference>
<dbReference type="EMBL" id="JH930474">
    <property type="protein sequence ID" value="EKM53481.1"/>
    <property type="molecule type" value="Genomic_DNA"/>
</dbReference>
<dbReference type="CDD" id="cd06144">
    <property type="entry name" value="REX4_like"/>
    <property type="match status" value="1"/>
</dbReference>
<evidence type="ECO:0000256" key="3">
    <source>
        <dbReference type="ARBA" id="ARBA00016937"/>
    </source>
</evidence>
<dbReference type="HOGENOM" id="CLU_022453_6_0_1"/>
<evidence type="ECO:0000256" key="2">
    <source>
        <dbReference type="ARBA" id="ARBA00010489"/>
    </source>
</evidence>
<keyword evidence="4" id="KW-0698">rRNA processing</keyword>
<dbReference type="PANTHER" id="PTHR12801">
    <property type="entry name" value="RNA EXONUCLEASE REXO1 / RECO3 FAMILY MEMBER-RELATED"/>
    <property type="match status" value="1"/>
</dbReference>
<feature type="compositionally biased region" description="Basic and acidic residues" evidence="10">
    <location>
        <begin position="324"/>
        <end position="337"/>
    </location>
</feature>